<protein>
    <submittedName>
        <fullName evidence="2">Uncharacterized protein</fullName>
    </submittedName>
</protein>
<feature type="region of interest" description="Disordered" evidence="1">
    <location>
        <begin position="49"/>
        <end position="69"/>
    </location>
</feature>
<gene>
    <name evidence="2" type="ORF">EPR50_G00085360</name>
</gene>
<sequence length="112" mass="12480">MQCRQSDALEARSVTHQIKGEDGAMTGIQQRAQAVFLCERPDQCLPVGFPKRGGQGGGPERQPRCPDTDFQSRGRQNIVCHCWWGHRIVYFYYGCPTTTSIVSLFPISTSSS</sequence>
<organism evidence="2 3">
    <name type="scientific">Perca flavescens</name>
    <name type="common">American yellow perch</name>
    <name type="synonym">Morone flavescens</name>
    <dbReference type="NCBI Taxonomy" id="8167"/>
    <lineage>
        <taxon>Eukaryota</taxon>
        <taxon>Metazoa</taxon>
        <taxon>Chordata</taxon>
        <taxon>Craniata</taxon>
        <taxon>Vertebrata</taxon>
        <taxon>Euteleostomi</taxon>
        <taxon>Actinopterygii</taxon>
        <taxon>Neopterygii</taxon>
        <taxon>Teleostei</taxon>
        <taxon>Neoteleostei</taxon>
        <taxon>Acanthomorphata</taxon>
        <taxon>Eupercaria</taxon>
        <taxon>Perciformes</taxon>
        <taxon>Percoidei</taxon>
        <taxon>Percidae</taxon>
        <taxon>Percinae</taxon>
        <taxon>Perca</taxon>
    </lineage>
</organism>
<comment type="caution">
    <text evidence="2">The sequence shown here is derived from an EMBL/GenBank/DDBJ whole genome shotgun (WGS) entry which is preliminary data.</text>
</comment>
<evidence type="ECO:0000256" key="1">
    <source>
        <dbReference type="SAM" id="MobiDB-lite"/>
    </source>
</evidence>
<proteinExistence type="predicted"/>
<accession>A0A484D205</accession>
<name>A0A484D205_PERFV</name>
<dbReference type="EMBL" id="SCKG01000008">
    <property type="protein sequence ID" value="TDH09285.1"/>
    <property type="molecule type" value="Genomic_DNA"/>
</dbReference>
<dbReference type="Proteomes" id="UP000295070">
    <property type="component" value="Chromosome 8"/>
</dbReference>
<keyword evidence="3" id="KW-1185">Reference proteome</keyword>
<dbReference type="AlphaFoldDB" id="A0A484D205"/>
<evidence type="ECO:0000313" key="3">
    <source>
        <dbReference type="Proteomes" id="UP000295070"/>
    </source>
</evidence>
<evidence type="ECO:0000313" key="2">
    <source>
        <dbReference type="EMBL" id="TDH09285.1"/>
    </source>
</evidence>
<reference evidence="2 3" key="1">
    <citation type="submission" date="2019-01" db="EMBL/GenBank/DDBJ databases">
        <title>A chromosome-scale genome assembly of the yellow perch, Perca flavescens.</title>
        <authorList>
            <person name="Feron R."/>
            <person name="Morvezen R."/>
            <person name="Bestin A."/>
            <person name="Haffray P."/>
            <person name="Klopp C."/>
            <person name="Zahm M."/>
            <person name="Cabau C."/>
            <person name="Roques C."/>
            <person name="Donnadieu C."/>
            <person name="Bouchez O."/>
            <person name="Christie M."/>
            <person name="Larson W."/>
            <person name="Guiguen Y."/>
        </authorList>
    </citation>
    <scope>NUCLEOTIDE SEQUENCE [LARGE SCALE GENOMIC DNA]</scope>
    <source>
        <strain evidence="2">YP-PL-M2</strain>
        <tissue evidence="2">Blood</tissue>
    </source>
</reference>